<comment type="caution">
    <text evidence="1">The sequence shown here is derived from an EMBL/GenBank/DDBJ whole genome shotgun (WGS) entry which is preliminary data.</text>
</comment>
<dbReference type="EMBL" id="JEMY01000004">
    <property type="protein sequence ID" value="EXI90655.1"/>
    <property type="molecule type" value="Genomic_DNA"/>
</dbReference>
<sequence>MTIVLVVFPHHFTAARTAANGIHRASFRFGKKEHQRAFVCRAAHIRAAGKASYSWVALQGAGPF</sequence>
<gene>
    <name evidence="1" type="ORF">AW11_00512</name>
</gene>
<evidence type="ECO:0000313" key="1">
    <source>
        <dbReference type="EMBL" id="EXI90655.1"/>
    </source>
</evidence>
<dbReference type="Proteomes" id="UP000022141">
    <property type="component" value="Unassembled WGS sequence"/>
</dbReference>
<organism evidence="1 2">
    <name type="scientific">Accumulibacter regalis</name>
    <dbReference type="NCBI Taxonomy" id="522306"/>
    <lineage>
        <taxon>Bacteria</taxon>
        <taxon>Pseudomonadati</taxon>
        <taxon>Pseudomonadota</taxon>
        <taxon>Betaproteobacteria</taxon>
        <taxon>Candidatus Accumulibacter</taxon>
    </lineage>
</organism>
<dbReference type="AlphaFoldDB" id="A0A011QNM0"/>
<accession>A0A011QNM0</accession>
<keyword evidence="2" id="KW-1185">Reference proteome</keyword>
<protein>
    <submittedName>
        <fullName evidence="1">Uncharacterized protein</fullName>
    </submittedName>
</protein>
<evidence type="ECO:0000313" key="2">
    <source>
        <dbReference type="Proteomes" id="UP000022141"/>
    </source>
</evidence>
<dbReference type="PATRIC" id="fig|1454004.3.peg.529"/>
<name>A0A011QNM0_ACCRE</name>
<reference evidence="1" key="1">
    <citation type="submission" date="2014-02" db="EMBL/GenBank/DDBJ databases">
        <title>Expanding our view of genomic diversity in Candidatus Accumulibacter clades.</title>
        <authorList>
            <person name="Skennerton C.T."/>
            <person name="Barr J.J."/>
            <person name="Slater F.R."/>
            <person name="Bond P.L."/>
            <person name="Tyson G.W."/>
        </authorList>
    </citation>
    <scope>NUCLEOTIDE SEQUENCE [LARGE SCALE GENOMIC DNA]</scope>
</reference>
<proteinExistence type="predicted"/>